<reference evidence="1" key="1">
    <citation type="submission" date="2021-06" db="EMBL/GenBank/DDBJ databases">
        <authorList>
            <person name="Kallberg Y."/>
            <person name="Tangrot J."/>
            <person name="Rosling A."/>
        </authorList>
    </citation>
    <scope>NUCLEOTIDE SEQUENCE</scope>
    <source>
        <strain evidence="1">AU212A</strain>
    </source>
</reference>
<evidence type="ECO:0000313" key="1">
    <source>
        <dbReference type="EMBL" id="CAG8587499.1"/>
    </source>
</evidence>
<sequence length="481" mass="57087">EYRAKKKADTKDYHEHESAKVGCSWRVNLYLTKGIIYVTSICKKHNYLLHNDIRNLESKFHRLSSEMLEEVEFLININCSTGPIICGLQKPIVSDKMKETYQWILRCLLHATNSLALEVLFTDADLEMIAAIHETLPSTKYNYCIWHIRKNLEKNLKRKLRNEYFDFITVWNKCRNSFSENEFKKQWHDQLTNYPVAKKYLRRALGVDLDKEEKFERLEEQNNQNLTIGLSNIINRYFKRINIILKKYLISQILKIQHRQMNESLLYLLDFDEKINIQEIYREGQEESDDEEEDDNTDLIGVTSDIKFVEDNYEFVISNLDSLTKCINRTSIDKVYKKHLSDSNESRFEYQIETNFNSLNKIRHMQIFLETVKQNLSHQINEKKKDIHNNINESNKENLSDISNPYLTRTKGASKKRIKSALENTTTKCYNKKTTELVYVNKNKTCITTEDLQDTNYEVNKSDYDKQLEEAIRLSRQNNNL</sequence>
<proteinExistence type="predicted"/>
<dbReference type="EMBL" id="CAJVPM010012323">
    <property type="protein sequence ID" value="CAG8587499.1"/>
    <property type="molecule type" value="Genomic_DNA"/>
</dbReference>
<protein>
    <submittedName>
        <fullName evidence="1">7924_t:CDS:1</fullName>
    </submittedName>
</protein>
<keyword evidence="2" id="KW-1185">Reference proteome</keyword>
<dbReference type="Proteomes" id="UP000789860">
    <property type="component" value="Unassembled WGS sequence"/>
</dbReference>
<accession>A0ACA9MF88</accession>
<comment type="caution">
    <text evidence="1">The sequence shown here is derived from an EMBL/GenBank/DDBJ whole genome shotgun (WGS) entry which is preliminary data.</text>
</comment>
<feature type="non-terminal residue" evidence="1">
    <location>
        <position position="481"/>
    </location>
</feature>
<gene>
    <name evidence="1" type="ORF">SCALOS_LOCUS6451</name>
</gene>
<feature type="non-terminal residue" evidence="1">
    <location>
        <position position="1"/>
    </location>
</feature>
<evidence type="ECO:0000313" key="2">
    <source>
        <dbReference type="Proteomes" id="UP000789860"/>
    </source>
</evidence>
<organism evidence="1 2">
    <name type="scientific">Scutellospora calospora</name>
    <dbReference type="NCBI Taxonomy" id="85575"/>
    <lineage>
        <taxon>Eukaryota</taxon>
        <taxon>Fungi</taxon>
        <taxon>Fungi incertae sedis</taxon>
        <taxon>Mucoromycota</taxon>
        <taxon>Glomeromycotina</taxon>
        <taxon>Glomeromycetes</taxon>
        <taxon>Diversisporales</taxon>
        <taxon>Gigasporaceae</taxon>
        <taxon>Scutellospora</taxon>
    </lineage>
</organism>
<name>A0ACA9MF88_9GLOM</name>